<keyword evidence="6 7" id="KW-0131">Cell cycle</keyword>
<keyword evidence="2 7" id="KW-0132">Cell division</keyword>
<dbReference type="AlphaFoldDB" id="A0AA45WKX7"/>
<evidence type="ECO:0000256" key="8">
    <source>
        <dbReference type="NCBIfam" id="TIGR02209"/>
    </source>
</evidence>
<sequence>MYMILEEIREAKGIGKYIKHIIILFFLLTGLVTYSYINSTIDHKIMQLQQQKSELVAENFRLKQDIAALSSPKRVSDIARNKLQMKNVSYSQVKFIEKQ</sequence>
<dbReference type="GO" id="GO:0005886">
    <property type="term" value="C:plasma membrane"/>
    <property type="evidence" value="ECO:0007669"/>
    <property type="project" value="UniProtKB-SubCell"/>
</dbReference>
<keyword evidence="3 7" id="KW-0812">Transmembrane</keyword>
<gene>
    <name evidence="7" type="primary">ftsL</name>
    <name evidence="9" type="ORF">SAMN06264868_10654</name>
</gene>
<name>A0AA45WKX7_9AQUI</name>
<dbReference type="EMBL" id="FXTX01000006">
    <property type="protein sequence ID" value="SMP08848.1"/>
    <property type="molecule type" value="Genomic_DNA"/>
</dbReference>
<accession>A0AA45WKX7</accession>
<dbReference type="GO" id="GO:0043093">
    <property type="term" value="P:FtsZ-dependent cytokinesis"/>
    <property type="evidence" value="ECO:0007669"/>
    <property type="project" value="UniProtKB-UniRule"/>
</dbReference>
<dbReference type="InterPro" id="IPR007060">
    <property type="entry name" value="FtsL/DivIC"/>
</dbReference>
<evidence type="ECO:0000256" key="5">
    <source>
        <dbReference type="ARBA" id="ARBA00023136"/>
    </source>
</evidence>
<keyword evidence="1 7" id="KW-1003">Cell membrane</keyword>
<feature type="transmembrane region" description="Helical" evidence="7">
    <location>
        <begin position="21"/>
        <end position="37"/>
    </location>
</feature>
<keyword evidence="5 7" id="KW-0472">Membrane</keyword>
<evidence type="ECO:0000256" key="4">
    <source>
        <dbReference type="ARBA" id="ARBA00022989"/>
    </source>
</evidence>
<comment type="function">
    <text evidence="7">Essential cell division protein.</text>
</comment>
<dbReference type="InterPro" id="IPR011922">
    <property type="entry name" value="Cell_div_FtsL"/>
</dbReference>
<evidence type="ECO:0000256" key="2">
    <source>
        <dbReference type="ARBA" id="ARBA00022618"/>
    </source>
</evidence>
<evidence type="ECO:0000313" key="10">
    <source>
        <dbReference type="Proteomes" id="UP001157947"/>
    </source>
</evidence>
<dbReference type="Proteomes" id="UP001157947">
    <property type="component" value="Unassembled WGS sequence"/>
</dbReference>
<dbReference type="NCBIfam" id="TIGR02209">
    <property type="entry name" value="ftsL_broad"/>
    <property type="match status" value="1"/>
</dbReference>
<evidence type="ECO:0000256" key="7">
    <source>
        <dbReference type="HAMAP-Rule" id="MF_00910"/>
    </source>
</evidence>
<organism evidence="9 10">
    <name type="scientific">Venenivibrio stagnispumantis</name>
    <dbReference type="NCBI Taxonomy" id="407998"/>
    <lineage>
        <taxon>Bacteria</taxon>
        <taxon>Pseudomonadati</taxon>
        <taxon>Aquificota</taxon>
        <taxon>Aquificia</taxon>
        <taxon>Aquificales</taxon>
        <taxon>Hydrogenothermaceae</taxon>
        <taxon>Venenivibrio</taxon>
    </lineage>
</organism>
<keyword evidence="4 7" id="KW-1133">Transmembrane helix</keyword>
<dbReference type="GO" id="GO:0032153">
    <property type="term" value="C:cell division site"/>
    <property type="evidence" value="ECO:0007669"/>
    <property type="project" value="UniProtKB-UniRule"/>
</dbReference>
<comment type="subcellular location">
    <subcellularLocation>
        <location evidence="7">Cell membrane</location>
        <topology evidence="7">Single-pass type II membrane protein</topology>
    </subcellularLocation>
    <text evidence="7">Localizes to the division septum where it forms a ring structure.</text>
</comment>
<dbReference type="Pfam" id="PF04977">
    <property type="entry name" value="DivIC"/>
    <property type="match status" value="1"/>
</dbReference>
<dbReference type="HAMAP" id="MF_00910">
    <property type="entry name" value="FtsL"/>
    <property type="match status" value="1"/>
</dbReference>
<evidence type="ECO:0000256" key="1">
    <source>
        <dbReference type="ARBA" id="ARBA00022475"/>
    </source>
</evidence>
<proteinExistence type="inferred from homology"/>
<comment type="similarity">
    <text evidence="7">Belongs to the FtsL family.</text>
</comment>
<evidence type="ECO:0000256" key="3">
    <source>
        <dbReference type="ARBA" id="ARBA00022692"/>
    </source>
</evidence>
<evidence type="ECO:0000313" key="9">
    <source>
        <dbReference type="EMBL" id="SMP08848.1"/>
    </source>
</evidence>
<keyword evidence="10" id="KW-1185">Reference proteome</keyword>
<protein>
    <recommendedName>
        <fullName evidence="7 8">Cell division protein FtsL</fullName>
    </recommendedName>
</protein>
<evidence type="ECO:0000256" key="6">
    <source>
        <dbReference type="ARBA" id="ARBA00023306"/>
    </source>
</evidence>
<comment type="caution">
    <text evidence="9">The sequence shown here is derived from an EMBL/GenBank/DDBJ whole genome shotgun (WGS) entry which is preliminary data.</text>
</comment>
<dbReference type="RefSeq" id="WP_265134105.1">
    <property type="nucleotide sequence ID" value="NZ_FXTX01000006.1"/>
</dbReference>
<reference evidence="9" key="1">
    <citation type="submission" date="2017-05" db="EMBL/GenBank/DDBJ databases">
        <authorList>
            <person name="Varghese N."/>
            <person name="Submissions S."/>
        </authorList>
    </citation>
    <scope>NUCLEOTIDE SEQUENCE</scope>
    <source>
        <strain evidence="9">DSM 18763</strain>
    </source>
</reference>